<dbReference type="Proteomes" id="UP000031473">
    <property type="component" value="Unassembled WGS sequence"/>
</dbReference>
<accession>A0A0C1F8Y4</accession>
<comment type="caution">
    <text evidence="1">The sequence shown here is derived from an EMBL/GenBank/DDBJ whole genome shotgun (WGS) entry which is preliminary data.</text>
</comment>
<protein>
    <recommendedName>
        <fullName evidence="3">DUF3127 domain-containing protein</fullName>
    </recommendedName>
</protein>
<name>A0A0C1F8Y4_9FLAO</name>
<organism evidence="1 2">
    <name type="scientific">Kaistella jeonii</name>
    <dbReference type="NCBI Taxonomy" id="266749"/>
    <lineage>
        <taxon>Bacteria</taxon>
        <taxon>Pseudomonadati</taxon>
        <taxon>Bacteroidota</taxon>
        <taxon>Flavobacteriia</taxon>
        <taxon>Flavobacteriales</taxon>
        <taxon>Weeksellaceae</taxon>
        <taxon>Chryseobacterium group</taxon>
        <taxon>Kaistella</taxon>
    </lineage>
</organism>
<dbReference type="EMBL" id="JSYL01000002">
    <property type="protein sequence ID" value="KIA89592.1"/>
    <property type="molecule type" value="Genomic_DNA"/>
</dbReference>
<reference evidence="1 2" key="1">
    <citation type="submission" date="2014-10" db="EMBL/GenBank/DDBJ databases">
        <title>Kaistella jeonii genome.</title>
        <authorList>
            <person name="Clayton J.T."/>
            <person name="Newman J.D."/>
        </authorList>
    </citation>
    <scope>NUCLEOTIDE SEQUENCE [LARGE SCALE GENOMIC DNA]</scope>
    <source>
        <strain evidence="1 2">DSM 17048</strain>
    </source>
</reference>
<sequence length="120" mass="14065">MQITVKLANILPKQSGTGKNGEWKKQDLVFETQDQFPKKICISFWGDKLQNISLRESETFTIDFDVESREYNGKWFTDLKGWKIVQISDYTDDHTTNSKTILKDIDKNSVFTEEEDDFPF</sequence>
<dbReference type="AlphaFoldDB" id="A0A0C1F8Y4"/>
<dbReference type="RefSeq" id="WP_039348586.1">
    <property type="nucleotide sequence ID" value="NZ_FOLA01000003.1"/>
</dbReference>
<dbReference type="OrthoDB" id="598142at2"/>
<proteinExistence type="predicted"/>
<dbReference type="Pfam" id="PF11325">
    <property type="entry name" value="DUF3127"/>
    <property type="match status" value="1"/>
</dbReference>
<evidence type="ECO:0008006" key="3">
    <source>
        <dbReference type="Google" id="ProtNLM"/>
    </source>
</evidence>
<keyword evidence="2" id="KW-1185">Reference proteome</keyword>
<dbReference type="STRING" id="266749.SAMN05421876_103326"/>
<evidence type="ECO:0000313" key="1">
    <source>
        <dbReference type="EMBL" id="KIA89592.1"/>
    </source>
</evidence>
<dbReference type="InterPro" id="IPR021474">
    <property type="entry name" value="DUF3127"/>
</dbReference>
<gene>
    <name evidence="1" type="ORF">OA86_02870</name>
</gene>
<evidence type="ECO:0000313" key="2">
    <source>
        <dbReference type="Proteomes" id="UP000031473"/>
    </source>
</evidence>